<evidence type="ECO:0000256" key="1">
    <source>
        <dbReference type="SAM" id="MobiDB-lite"/>
    </source>
</evidence>
<feature type="region of interest" description="Disordered" evidence="1">
    <location>
        <begin position="394"/>
        <end position="414"/>
    </location>
</feature>
<proteinExistence type="predicted"/>
<accession>A0A409Y806</accession>
<reference evidence="2 3" key="1">
    <citation type="journal article" date="2018" name="Evol. Lett.">
        <title>Horizontal gene cluster transfer increased hallucinogenic mushroom diversity.</title>
        <authorList>
            <person name="Reynolds H.T."/>
            <person name="Vijayakumar V."/>
            <person name="Gluck-Thaler E."/>
            <person name="Korotkin H.B."/>
            <person name="Matheny P.B."/>
            <person name="Slot J.C."/>
        </authorList>
    </citation>
    <scope>NUCLEOTIDE SEQUENCE [LARGE SCALE GENOMIC DNA]</scope>
    <source>
        <strain evidence="2 3">SRW20</strain>
    </source>
</reference>
<comment type="caution">
    <text evidence="2">The sequence shown here is derived from an EMBL/GenBank/DDBJ whole genome shotgun (WGS) entry which is preliminary data.</text>
</comment>
<dbReference type="STRING" id="231916.A0A409Y806"/>
<keyword evidence="3" id="KW-1185">Reference proteome</keyword>
<feature type="region of interest" description="Disordered" evidence="1">
    <location>
        <begin position="488"/>
        <end position="507"/>
    </location>
</feature>
<protein>
    <submittedName>
        <fullName evidence="2">Uncharacterized protein</fullName>
    </submittedName>
</protein>
<gene>
    <name evidence="2" type="ORF">CVT26_014119</name>
</gene>
<evidence type="ECO:0000313" key="2">
    <source>
        <dbReference type="EMBL" id="PPQ99196.1"/>
    </source>
</evidence>
<dbReference type="AlphaFoldDB" id="A0A409Y806"/>
<dbReference type="EMBL" id="NHYE01001076">
    <property type="protein sequence ID" value="PPQ99196.1"/>
    <property type="molecule type" value="Genomic_DNA"/>
</dbReference>
<name>A0A409Y806_9AGAR</name>
<dbReference type="OrthoDB" id="3141012at2759"/>
<dbReference type="InParanoid" id="A0A409Y806"/>
<sequence length="593" mass="65582">MPTIAFKSRVRATSECSALTLVVRHRIVVGAPSDRLHDIKASLPECIDVLLDSCFSITLSGKLDGEKIAPETLVDSRIAHHLADYMRMNAEELAINAVSDPHLSEETGLLTLLCTGSRHLPTCTESGLTHARLSGFDIDYVWLTKSAATQSEPTMLTASINPFSRQLSLPFLAVINDAVQRLVTFQFVRCDKPCSALCITYEIHRRYPLIFGSWCKVTNRSSTTTLLILLQKKITSSAVKTTTSLSDHLSTAGLADLPHPAPREEEEAFTTTMEKFYRMGLKRPLFKARFLTCHLVSMVNLGLSDFNIPRKHEDDVLLDILPSANEGSDDVVELKDGSPVEAFRILIDHNDEDDTNFYEQSAEGNLQTNAEHGFLSCPQSDALGDLGMSEACFHDSPLSSPHDDTPSSLVSEDSSDLLDLDEGDILADFSGHLLPGYSMYQDVLIKDASADTDYDDPVITHHGWSPDIHPSQEKSYHSLMGIGGPLNLPQGALDSSDCEPDDDPRSPFHSHWADCTNDLELDDAPDFDALHTDEQGMELASGSRHAYDLQFDYDSDDHGTTQPILFEHEPNSGALTFRKAYRRFWTTATHRNG</sequence>
<dbReference type="Proteomes" id="UP000284706">
    <property type="component" value="Unassembled WGS sequence"/>
</dbReference>
<organism evidence="2 3">
    <name type="scientific">Gymnopilus dilepis</name>
    <dbReference type="NCBI Taxonomy" id="231916"/>
    <lineage>
        <taxon>Eukaryota</taxon>
        <taxon>Fungi</taxon>
        <taxon>Dikarya</taxon>
        <taxon>Basidiomycota</taxon>
        <taxon>Agaricomycotina</taxon>
        <taxon>Agaricomycetes</taxon>
        <taxon>Agaricomycetidae</taxon>
        <taxon>Agaricales</taxon>
        <taxon>Agaricineae</taxon>
        <taxon>Hymenogastraceae</taxon>
        <taxon>Gymnopilus</taxon>
    </lineage>
</organism>
<evidence type="ECO:0000313" key="3">
    <source>
        <dbReference type="Proteomes" id="UP000284706"/>
    </source>
</evidence>